<dbReference type="OrthoDB" id="321240at2157"/>
<dbReference type="InterPro" id="IPR028994">
    <property type="entry name" value="Integrin_alpha_N"/>
</dbReference>
<proteinExistence type="predicted"/>
<accession>F8DEU9</accession>
<organism evidence="1 2">
    <name type="scientific">Halopiger xanaduensis (strain DSM 18323 / JCM 14033 / SH-6)</name>
    <dbReference type="NCBI Taxonomy" id="797210"/>
    <lineage>
        <taxon>Archaea</taxon>
        <taxon>Methanobacteriati</taxon>
        <taxon>Methanobacteriota</taxon>
        <taxon>Stenosarchaea group</taxon>
        <taxon>Halobacteria</taxon>
        <taxon>Halobacteriales</taxon>
        <taxon>Natrialbaceae</taxon>
        <taxon>Halopiger</taxon>
    </lineage>
</organism>
<dbReference type="HOGENOM" id="CLU_798346_0_0_2"/>
<dbReference type="EMBL" id="CP002842">
    <property type="protein sequence ID" value="AEH39539.1"/>
    <property type="molecule type" value="Genomic_DNA"/>
</dbReference>
<dbReference type="RefSeq" id="WP_013876077.1">
    <property type="nucleotide sequence ID" value="NC_015659.1"/>
</dbReference>
<protein>
    <recommendedName>
        <fullName evidence="3">FG-GAP repeat protein</fullName>
    </recommendedName>
</protein>
<keyword evidence="1" id="KW-0614">Plasmid</keyword>
<dbReference type="PANTHER" id="PTHR44103:SF1">
    <property type="entry name" value="PROPROTEIN CONVERTASE P"/>
    <property type="match status" value="1"/>
</dbReference>
<dbReference type="GeneID" id="10795653"/>
<dbReference type="KEGG" id="hxa:Halxa_0300"/>
<dbReference type="Proteomes" id="UP000006794">
    <property type="component" value="Plasmid pHALXA03"/>
</dbReference>
<geneLocation type="plasmid" evidence="1 2">
    <name>pHALXA03</name>
</geneLocation>
<evidence type="ECO:0000313" key="1">
    <source>
        <dbReference type="EMBL" id="AEH39539.1"/>
    </source>
</evidence>
<dbReference type="PANTHER" id="PTHR44103">
    <property type="entry name" value="PROPROTEIN CONVERTASE P"/>
    <property type="match status" value="1"/>
</dbReference>
<dbReference type="SUPFAM" id="SSF69318">
    <property type="entry name" value="Integrin alpha N-terminal domain"/>
    <property type="match status" value="2"/>
</dbReference>
<name>F8DEU9_HALXS</name>
<reference evidence="2" key="1">
    <citation type="journal article" date="2012" name="Stand. Genomic Sci.">
        <title>Complete genome sequence of Halopiger xanaduensis type strain (SH-6(T)).</title>
        <authorList>
            <person name="Anderson I."/>
            <person name="Tindall B.J."/>
            <person name="Rohde M."/>
            <person name="Lucas S."/>
            <person name="Han J."/>
            <person name="Lapidus A."/>
            <person name="Cheng J.F."/>
            <person name="Goodwin L."/>
            <person name="Pitluck S."/>
            <person name="Peters L."/>
            <person name="Pati A."/>
            <person name="Mikhailova N."/>
            <person name="Pagani I."/>
            <person name="Teshima H."/>
            <person name="Han C."/>
            <person name="Tapia R."/>
            <person name="Land M."/>
            <person name="Woyke T."/>
            <person name="Klenk H.P."/>
            <person name="Kyrpides N."/>
            <person name="Ivanova N."/>
        </authorList>
    </citation>
    <scope>NUCLEOTIDE SEQUENCE [LARGE SCALE GENOMIC DNA]</scope>
    <source>
        <strain evidence="2">DSM 18323 / JCM 14033 / SH-6</strain>
        <plasmid evidence="2">Plasmid pHALXA03</plasmid>
    </source>
</reference>
<dbReference type="AlphaFoldDB" id="F8DEU9"/>
<gene>
    <name evidence="1" type="ordered locus">Halxa_0300</name>
</gene>
<keyword evidence="2" id="KW-1185">Reference proteome</keyword>
<evidence type="ECO:0000313" key="2">
    <source>
        <dbReference type="Proteomes" id="UP000006794"/>
    </source>
</evidence>
<evidence type="ECO:0008006" key="3">
    <source>
        <dbReference type="Google" id="ProtNLM"/>
    </source>
</evidence>
<sequence length="347" mass="37443">MTASGTQDMIVGNGTGGDVWWYEQGGDPDTWTQHTVGTGFDEVEGTGVGDIDGDGNYEIGICDQKVGELHLAVPDSDDPTGSWSTVMLDDTAEYTQTVRFFDIDGDGDPELVYTVQGSPSSDTGNYGVRFQDFEGGDPLDAANWSQYEIAQLGGAFWLPYRMADMSGDGNATDLVVSCRAAHSHYEGGIHVLENPGDPTNTWTTRSYDTGTQHLICSFADFTGDGTTTDLVSHESPNSASGRVWISEYDGTDYTVSQFQGSSDAYNNAFAHNWSESAVSDLFLFNDTAGDQELWIHDGSDWVLEDSSSSAKAQDDVYAHDFNGDGTDDLATVGVNSGDVFWLEVNQS</sequence>